<keyword evidence="3" id="KW-0812">Transmembrane</keyword>
<proteinExistence type="predicted"/>
<reference evidence="4" key="1">
    <citation type="submission" date="2021-02" db="EMBL/GenBank/DDBJ databases">
        <authorList>
            <person name="Nowell W R."/>
        </authorList>
    </citation>
    <scope>NUCLEOTIDE SEQUENCE</scope>
</reference>
<feature type="transmembrane region" description="Helical" evidence="3">
    <location>
        <begin position="84"/>
        <end position="105"/>
    </location>
</feature>
<protein>
    <recommendedName>
        <fullName evidence="6">Major facilitator superfamily (MFS) profile domain-containing protein</fullName>
    </recommendedName>
</protein>
<name>A0A814VKE6_9BILA</name>
<organism evidence="4 5">
    <name type="scientific">Rotaria sordida</name>
    <dbReference type="NCBI Taxonomy" id="392033"/>
    <lineage>
        <taxon>Eukaryota</taxon>
        <taxon>Metazoa</taxon>
        <taxon>Spiralia</taxon>
        <taxon>Gnathifera</taxon>
        <taxon>Rotifera</taxon>
        <taxon>Eurotatoria</taxon>
        <taxon>Bdelloidea</taxon>
        <taxon>Philodinida</taxon>
        <taxon>Philodinidae</taxon>
        <taxon>Rotaria</taxon>
    </lineage>
</organism>
<accession>A0A814VKE6</accession>
<evidence type="ECO:0008006" key="6">
    <source>
        <dbReference type="Google" id="ProtNLM"/>
    </source>
</evidence>
<evidence type="ECO:0000256" key="2">
    <source>
        <dbReference type="ARBA" id="ARBA00022475"/>
    </source>
</evidence>
<dbReference type="Proteomes" id="UP000663854">
    <property type="component" value="Unassembled WGS sequence"/>
</dbReference>
<sequence>MVYSILATAFSIYVSLGHGRAAVGVLIGVYFFESIMFPTIFVLGTENLGRHTRRGAGILIMGVSGGAMFSPIQGAIADAYSTRISFLVPMAGFVVVFAYATVHWLKTGFQMRRTRCDVNVIVGSIAEQNNTLTVVNSQQSFDSDDILKEMSLTDTSGSPSDFTVIDTQVLENTNQIIMHTTKF</sequence>
<evidence type="ECO:0000256" key="3">
    <source>
        <dbReference type="SAM" id="Phobius"/>
    </source>
</evidence>
<dbReference type="GO" id="GO:0005886">
    <property type="term" value="C:plasma membrane"/>
    <property type="evidence" value="ECO:0007669"/>
    <property type="project" value="UniProtKB-SubCell"/>
</dbReference>
<dbReference type="EMBL" id="CAJNOH010001203">
    <property type="protein sequence ID" value="CAF1189596.1"/>
    <property type="molecule type" value="Genomic_DNA"/>
</dbReference>
<evidence type="ECO:0000313" key="5">
    <source>
        <dbReference type="Proteomes" id="UP000663854"/>
    </source>
</evidence>
<comment type="caution">
    <text evidence="4">The sequence shown here is derived from an EMBL/GenBank/DDBJ whole genome shotgun (WGS) entry which is preliminary data.</text>
</comment>
<dbReference type="InterPro" id="IPR036259">
    <property type="entry name" value="MFS_trans_sf"/>
</dbReference>
<dbReference type="InterPro" id="IPR050375">
    <property type="entry name" value="MFS_TsgA-like"/>
</dbReference>
<dbReference type="PANTHER" id="PTHR43702:SF3">
    <property type="entry name" value="PROTEIN TSGA"/>
    <property type="match status" value="1"/>
</dbReference>
<dbReference type="Gene3D" id="1.20.1250.20">
    <property type="entry name" value="MFS general substrate transporter like domains"/>
    <property type="match status" value="1"/>
</dbReference>
<evidence type="ECO:0000256" key="1">
    <source>
        <dbReference type="ARBA" id="ARBA00004429"/>
    </source>
</evidence>
<keyword evidence="3" id="KW-1133">Transmembrane helix</keyword>
<dbReference type="PANTHER" id="PTHR43702">
    <property type="entry name" value="L-FUCOSE-PROTON SYMPORTER"/>
    <property type="match status" value="1"/>
</dbReference>
<gene>
    <name evidence="4" type="ORF">PYM288_LOCUS24271</name>
</gene>
<dbReference type="AlphaFoldDB" id="A0A814VKE6"/>
<evidence type="ECO:0000313" key="4">
    <source>
        <dbReference type="EMBL" id="CAF1189596.1"/>
    </source>
</evidence>
<keyword evidence="3" id="KW-0472">Membrane</keyword>
<feature type="transmembrane region" description="Helical" evidence="3">
    <location>
        <begin position="20"/>
        <end position="43"/>
    </location>
</feature>
<dbReference type="SUPFAM" id="SSF103473">
    <property type="entry name" value="MFS general substrate transporter"/>
    <property type="match status" value="1"/>
</dbReference>
<comment type="subcellular location">
    <subcellularLocation>
        <location evidence="1">Cell inner membrane</location>
        <topology evidence="1">Multi-pass membrane protein</topology>
    </subcellularLocation>
</comment>
<feature type="transmembrane region" description="Helical" evidence="3">
    <location>
        <begin position="55"/>
        <end position="72"/>
    </location>
</feature>
<keyword evidence="2" id="KW-1003">Cell membrane</keyword>